<gene>
    <name evidence="2" type="ORF">HLI28_09105</name>
</gene>
<reference evidence="2 3" key="1">
    <citation type="submission" date="2020-05" db="EMBL/GenBank/DDBJ databases">
        <title>Genome sequence of Isoptericola sp. JC619 isolated from Chilika lagoon, India.</title>
        <authorList>
            <person name="Kumar D."/>
            <person name="Appam K."/>
            <person name="Gandham S."/>
            <person name="Uppada J."/>
            <person name="Sasikala C."/>
            <person name="Venkata Ramana C."/>
        </authorList>
    </citation>
    <scope>NUCLEOTIDE SEQUENCE [LARGE SCALE GENOMIC DNA]</scope>
    <source>
        <strain evidence="2 3">JC619</strain>
    </source>
</reference>
<evidence type="ECO:0000256" key="1">
    <source>
        <dbReference type="SAM" id="Phobius"/>
    </source>
</evidence>
<evidence type="ECO:0000313" key="2">
    <source>
        <dbReference type="EMBL" id="NNU27698.1"/>
    </source>
</evidence>
<evidence type="ECO:0000313" key="3">
    <source>
        <dbReference type="Proteomes" id="UP000557204"/>
    </source>
</evidence>
<protein>
    <submittedName>
        <fullName evidence="2">Uncharacterized protein</fullName>
    </submittedName>
</protein>
<dbReference type="AlphaFoldDB" id="A0A849K358"/>
<name>A0A849K358_9MICO</name>
<feature type="transmembrane region" description="Helical" evidence="1">
    <location>
        <begin position="48"/>
        <end position="68"/>
    </location>
</feature>
<proteinExistence type="predicted"/>
<dbReference type="Proteomes" id="UP000557204">
    <property type="component" value="Unassembled WGS sequence"/>
</dbReference>
<keyword evidence="1" id="KW-1133">Transmembrane helix</keyword>
<accession>A0A849K358</accession>
<sequence length="110" mass="12113">MTSTVEGDRVDDAQMIGSLTTLAGPMAASFLTGRYWEARDLRDPRQHGWFALYLGAVLVLLVAVLATSTVEDRLRAVGLFFGVTIVATLVQERRYRRQQRMPAAPETAGS</sequence>
<keyword evidence="1" id="KW-0472">Membrane</keyword>
<feature type="transmembrane region" description="Helical" evidence="1">
    <location>
        <begin position="74"/>
        <end position="91"/>
    </location>
</feature>
<organism evidence="2 3">
    <name type="scientific">Isoptericola sediminis</name>
    <dbReference type="NCBI Taxonomy" id="2733572"/>
    <lineage>
        <taxon>Bacteria</taxon>
        <taxon>Bacillati</taxon>
        <taxon>Actinomycetota</taxon>
        <taxon>Actinomycetes</taxon>
        <taxon>Micrococcales</taxon>
        <taxon>Promicromonosporaceae</taxon>
        <taxon>Isoptericola</taxon>
    </lineage>
</organism>
<keyword evidence="1" id="KW-0812">Transmembrane</keyword>
<dbReference type="RefSeq" id="WP_171247206.1">
    <property type="nucleotide sequence ID" value="NZ_JABFAJ010000017.1"/>
</dbReference>
<comment type="caution">
    <text evidence="2">The sequence shown here is derived from an EMBL/GenBank/DDBJ whole genome shotgun (WGS) entry which is preliminary data.</text>
</comment>
<dbReference type="EMBL" id="JABFAJ010000017">
    <property type="protein sequence ID" value="NNU27698.1"/>
    <property type="molecule type" value="Genomic_DNA"/>
</dbReference>
<feature type="transmembrane region" description="Helical" evidence="1">
    <location>
        <begin position="15"/>
        <end position="36"/>
    </location>
</feature>
<keyword evidence="3" id="KW-1185">Reference proteome</keyword>